<keyword evidence="5" id="KW-1185">Reference proteome</keyword>
<comment type="caution">
    <text evidence="4">The sequence shown here is derived from an EMBL/GenBank/DDBJ whole genome shotgun (WGS) entry which is preliminary data.</text>
</comment>
<evidence type="ECO:0000313" key="5">
    <source>
        <dbReference type="Proteomes" id="UP000543556"/>
    </source>
</evidence>
<gene>
    <name evidence="4" type="ORF">G6034_17170</name>
</gene>
<organism evidence="4 5">
    <name type="scientific">Arthrobacter wenxiniae</name>
    <dbReference type="NCBI Taxonomy" id="2713570"/>
    <lineage>
        <taxon>Bacteria</taxon>
        <taxon>Bacillati</taxon>
        <taxon>Actinomycetota</taxon>
        <taxon>Actinomycetes</taxon>
        <taxon>Micrococcales</taxon>
        <taxon>Micrococcaceae</taxon>
        <taxon>Arthrobacter</taxon>
    </lineage>
</organism>
<dbReference type="NCBIfam" id="NF033747">
    <property type="entry name" value="class_E_sortase"/>
    <property type="match status" value="1"/>
</dbReference>
<dbReference type="AlphaFoldDB" id="A0A7Y7IJJ9"/>
<dbReference type="GO" id="GO:0016787">
    <property type="term" value="F:hydrolase activity"/>
    <property type="evidence" value="ECO:0007669"/>
    <property type="project" value="UniProtKB-KW"/>
</dbReference>
<protein>
    <submittedName>
        <fullName evidence="4">Class E sortase</fullName>
    </submittedName>
</protein>
<feature type="active site" description="Proton donor/acceptor" evidence="2">
    <location>
        <position position="143"/>
    </location>
</feature>
<feature type="active site" description="Acyl-thioester intermediate" evidence="2">
    <location>
        <position position="211"/>
    </location>
</feature>
<reference evidence="4 5" key="1">
    <citation type="submission" date="2020-02" db="EMBL/GenBank/DDBJ databases">
        <title>Genome sequence of strain AETb3-4.</title>
        <authorList>
            <person name="Gao J."/>
            <person name="Zhang X."/>
        </authorList>
    </citation>
    <scope>NUCLEOTIDE SEQUENCE [LARGE SCALE GENOMIC DNA]</scope>
    <source>
        <strain evidence="4 5">AETb3-4</strain>
    </source>
</reference>
<feature type="transmembrane region" description="Helical" evidence="3">
    <location>
        <begin position="22"/>
        <end position="41"/>
    </location>
</feature>
<dbReference type="InterPro" id="IPR042003">
    <property type="entry name" value="Sortase_E"/>
</dbReference>
<dbReference type="EMBL" id="JAAMFM010000035">
    <property type="protein sequence ID" value="NVM96605.1"/>
    <property type="molecule type" value="Genomic_DNA"/>
</dbReference>
<keyword evidence="3" id="KW-0812">Transmembrane</keyword>
<dbReference type="Gene3D" id="2.40.260.10">
    <property type="entry name" value="Sortase"/>
    <property type="match status" value="1"/>
</dbReference>
<dbReference type="CDD" id="cd05830">
    <property type="entry name" value="Sortase_E"/>
    <property type="match status" value="1"/>
</dbReference>
<evidence type="ECO:0000256" key="2">
    <source>
        <dbReference type="PIRSR" id="PIRSR605754-1"/>
    </source>
</evidence>
<dbReference type="InterPro" id="IPR005754">
    <property type="entry name" value="Sortase"/>
</dbReference>
<keyword evidence="3" id="KW-1133">Transmembrane helix</keyword>
<keyword evidence="1" id="KW-0378">Hydrolase</keyword>
<evidence type="ECO:0000313" key="4">
    <source>
        <dbReference type="EMBL" id="NVM96605.1"/>
    </source>
</evidence>
<dbReference type="InterPro" id="IPR023365">
    <property type="entry name" value="Sortase_dom-sf"/>
</dbReference>
<dbReference type="Proteomes" id="UP000543556">
    <property type="component" value="Unassembled WGS sequence"/>
</dbReference>
<dbReference type="RefSeq" id="WP_176636334.1">
    <property type="nucleotide sequence ID" value="NZ_JAAMFM010000035.1"/>
</dbReference>
<dbReference type="SUPFAM" id="SSF63817">
    <property type="entry name" value="Sortase"/>
    <property type="match status" value="1"/>
</dbReference>
<evidence type="ECO:0000256" key="3">
    <source>
        <dbReference type="SAM" id="Phobius"/>
    </source>
</evidence>
<dbReference type="InterPro" id="IPR053465">
    <property type="entry name" value="Sortase_Class_E"/>
</dbReference>
<sequence>MPEHAGPARSVVRTVVQVAGELLVTAGLVLLLFVVWELWWTNIDADNAQQRAVATFVRDASGPVAPVAAPGPASGDHGAPVVAAEVNTPGTVLGVVYIPRFGKDYNRPLVDGTAPEQLNTLGLGRYESSAMPGAVGNFAIAGHRQTHGAVLDAIHTLVPGDRIYVQTRAGYYTYVFRNNEIVLPTQTDVLLPVPTRPGARPTERFLTMTSCNPRFGSAERIIAYSVMEAWRPASAGPPAAIASLVAATRAKGR</sequence>
<name>A0A7Y7IJJ9_9MICC</name>
<accession>A0A7Y7IJJ9</accession>
<evidence type="ECO:0000256" key="1">
    <source>
        <dbReference type="ARBA" id="ARBA00022801"/>
    </source>
</evidence>
<dbReference type="Pfam" id="PF04203">
    <property type="entry name" value="Sortase"/>
    <property type="match status" value="1"/>
</dbReference>
<keyword evidence="3" id="KW-0472">Membrane</keyword>
<proteinExistence type="predicted"/>